<sequence>MGLHKTFFNSTINGSVGFAYFRVGACLLRHSLVRVRFLTVSERAAEFRRVKTGR</sequence>
<evidence type="ECO:0000313" key="2">
    <source>
        <dbReference type="Proteomes" id="UP000187203"/>
    </source>
</evidence>
<comment type="caution">
    <text evidence="1">The sequence shown here is derived from an EMBL/GenBank/DDBJ whole genome shotgun (WGS) entry which is preliminary data.</text>
</comment>
<dbReference type="AlphaFoldDB" id="A0A1R3KEG3"/>
<name>A0A1R3KEG3_9ROSI</name>
<dbReference type="Proteomes" id="UP000187203">
    <property type="component" value="Unassembled WGS sequence"/>
</dbReference>
<reference evidence="2" key="1">
    <citation type="submission" date="2013-09" db="EMBL/GenBank/DDBJ databases">
        <title>Corchorus olitorius genome sequencing.</title>
        <authorList>
            <person name="Alam M."/>
            <person name="Haque M.S."/>
            <person name="Islam M.S."/>
            <person name="Emdad E.M."/>
            <person name="Islam M.M."/>
            <person name="Ahmed B."/>
            <person name="Halim A."/>
            <person name="Hossen Q.M.M."/>
            <person name="Hossain M.Z."/>
            <person name="Ahmed R."/>
            <person name="Khan M.M."/>
            <person name="Islam R."/>
            <person name="Rashid M.M."/>
            <person name="Khan S.A."/>
            <person name="Rahman M.S."/>
            <person name="Alam M."/>
            <person name="Yahiya A.S."/>
            <person name="Khan M.S."/>
            <person name="Azam M.S."/>
            <person name="Haque T."/>
            <person name="Lashkar M.Z.H."/>
            <person name="Akhand A.I."/>
            <person name="Morshed G."/>
            <person name="Roy S."/>
            <person name="Uddin K.S."/>
            <person name="Rabeya T."/>
            <person name="Hossain A.S."/>
            <person name="Chowdhury A."/>
            <person name="Snigdha A.R."/>
            <person name="Mortoza M.S."/>
            <person name="Matin S.A."/>
            <person name="Hoque S.M.E."/>
            <person name="Islam M.K."/>
            <person name="Roy D.K."/>
            <person name="Haider R."/>
            <person name="Moosa M.M."/>
            <person name="Elias S.M."/>
            <person name="Hasan A.M."/>
            <person name="Jahan S."/>
            <person name="Shafiuddin M."/>
            <person name="Mahmood N."/>
            <person name="Shommy N.S."/>
        </authorList>
    </citation>
    <scope>NUCLEOTIDE SEQUENCE [LARGE SCALE GENOMIC DNA]</scope>
    <source>
        <strain evidence="2">cv. O-4</strain>
    </source>
</reference>
<proteinExistence type="predicted"/>
<gene>
    <name evidence="1" type="ORF">COLO4_08834</name>
</gene>
<keyword evidence="2" id="KW-1185">Reference proteome</keyword>
<protein>
    <submittedName>
        <fullName evidence="1">Uncharacterized protein</fullName>
    </submittedName>
</protein>
<accession>A0A1R3KEG3</accession>
<dbReference type="EMBL" id="AWUE01013988">
    <property type="protein sequence ID" value="OMP05455.1"/>
    <property type="molecule type" value="Genomic_DNA"/>
</dbReference>
<organism evidence="1 2">
    <name type="scientific">Corchorus olitorius</name>
    <dbReference type="NCBI Taxonomy" id="93759"/>
    <lineage>
        <taxon>Eukaryota</taxon>
        <taxon>Viridiplantae</taxon>
        <taxon>Streptophyta</taxon>
        <taxon>Embryophyta</taxon>
        <taxon>Tracheophyta</taxon>
        <taxon>Spermatophyta</taxon>
        <taxon>Magnoliopsida</taxon>
        <taxon>eudicotyledons</taxon>
        <taxon>Gunneridae</taxon>
        <taxon>Pentapetalae</taxon>
        <taxon>rosids</taxon>
        <taxon>malvids</taxon>
        <taxon>Malvales</taxon>
        <taxon>Malvaceae</taxon>
        <taxon>Grewioideae</taxon>
        <taxon>Apeibeae</taxon>
        <taxon>Corchorus</taxon>
    </lineage>
</organism>
<evidence type="ECO:0000313" key="1">
    <source>
        <dbReference type="EMBL" id="OMP05455.1"/>
    </source>
</evidence>